<feature type="region of interest" description="Disordered" evidence="1">
    <location>
        <begin position="47"/>
        <end position="75"/>
    </location>
</feature>
<proteinExistence type="predicted"/>
<sequence>MNPEALTLTDIKKKRNGGRVIAGHQWLFATSLSHCQLLPCFFIHNSRGAGNKSRSGLSPRVSPRRIIGRGSGPGRRAAMALYAPPATCERKPAAEATECRSGGASRREETAASC</sequence>
<name>A0A9Q1J9J9_SYNKA</name>
<gene>
    <name evidence="2" type="ORF">SKAU_G00071390</name>
</gene>
<reference evidence="2" key="1">
    <citation type="journal article" date="2023" name="Science">
        <title>Genome structures resolve the early diversification of teleost fishes.</title>
        <authorList>
            <person name="Parey E."/>
            <person name="Louis A."/>
            <person name="Montfort J."/>
            <person name="Bouchez O."/>
            <person name="Roques C."/>
            <person name="Iampietro C."/>
            <person name="Lluch J."/>
            <person name="Castinel A."/>
            <person name="Donnadieu C."/>
            <person name="Desvignes T."/>
            <person name="Floi Bucao C."/>
            <person name="Jouanno E."/>
            <person name="Wen M."/>
            <person name="Mejri S."/>
            <person name="Dirks R."/>
            <person name="Jansen H."/>
            <person name="Henkel C."/>
            <person name="Chen W.J."/>
            <person name="Zahm M."/>
            <person name="Cabau C."/>
            <person name="Klopp C."/>
            <person name="Thompson A.W."/>
            <person name="Robinson-Rechavi M."/>
            <person name="Braasch I."/>
            <person name="Lecointre G."/>
            <person name="Bobe J."/>
            <person name="Postlethwait J.H."/>
            <person name="Berthelot C."/>
            <person name="Roest Crollius H."/>
            <person name="Guiguen Y."/>
        </authorList>
    </citation>
    <scope>NUCLEOTIDE SEQUENCE</scope>
    <source>
        <strain evidence="2">WJC10195</strain>
    </source>
</reference>
<evidence type="ECO:0000313" key="3">
    <source>
        <dbReference type="Proteomes" id="UP001152622"/>
    </source>
</evidence>
<comment type="caution">
    <text evidence="2">The sequence shown here is derived from an EMBL/GenBank/DDBJ whole genome shotgun (WGS) entry which is preliminary data.</text>
</comment>
<evidence type="ECO:0000313" key="2">
    <source>
        <dbReference type="EMBL" id="KAJ8376559.1"/>
    </source>
</evidence>
<dbReference type="AlphaFoldDB" id="A0A9Q1J9J9"/>
<evidence type="ECO:0000256" key="1">
    <source>
        <dbReference type="SAM" id="MobiDB-lite"/>
    </source>
</evidence>
<accession>A0A9Q1J9J9</accession>
<protein>
    <submittedName>
        <fullName evidence="2">Uncharacterized protein</fullName>
    </submittedName>
</protein>
<keyword evidence="3" id="KW-1185">Reference proteome</keyword>
<organism evidence="2 3">
    <name type="scientific">Synaphobranchus kaupii</name>
    <name type="common">Kaup's arrowtooth eel</name>
    <dbReference type="NCBI Taxonomy" id="118154"/>
    <lineage>
        <taxon>Eukaryota</taxon>
        <taxon>Metazoa</taxon>
        <taxon>Chordata</taxon>
        <taxon>Craniata</taxon>
        <taxon>Vertebrata</taxon>
        <taxon>Euteleostomi</taxon>
        <taxon>Actinopterygii</taxon>
        <taxon>Neopterygii</taxon>
        <taxon>Teleostei</taxon>
        <taxon>Anguilliformes</taxon>
        <taxon>Synaphobranchidae</taxon>
        <taxon>Synaphobranchus</taxon>
    </lineage>
</organism>
<dbReference type="Proteomes" id="UP001152622">
    <property type="component" value="Chromosome 2"/>
</dbReference>
<feature type="compositionally biased region" description="Basic and acidic residues" evidence="1">
    <location>
        <begin position="105"/>
        <end position="114"/>
    </location>
</feature>
<dbReference type="EMBL" id="JAINUF010000002">
    <property type="protein sequence ID" value="KAJ8376559.1"/>
    <property type="molecule type" value="Genomic_DNA"/>
</dbReference>
<feature type="region of interest" description="Disordered" evidence="1">
    <location>
        <begin position="91"/>
        <end position="114"/>
    </location>
</feature>